<feature type="domain" description="Nucleotidyl transferase" evidence="1">
    <location>
        <begin position="2"/>
        <end position="212"/>
    </location>
</feature>
<organism evidence="2">
    <name type="scientific">candidate division WOR-3 bacterium</name>
    <dbReference type="NCBI Taxonomy" id="2052148"/>
    <lineage>
        <taxon>Bacteria</taxon>
        <taxon>Bacteria division WOR-3</taxon>
    </lineage>
</organism>
<dbReference type="PANTHER" id="PTHR22572">
    <property type="entry name" value="SUGAR-1-PHOSPHATE GUANYL TRANSFERASE"/>
    <property type="match status" value="1"/>
</dbReference>
<dbReference type="InterPro" id="IPR050486">
    <property type="entry name" value="Mannose-1P_guanyltransferase"/>
</dbReference>
<protein>
    <recommendedName>
        <fullName evidence="1">Nucleotidyl transferase domain-containing protein</fullName>
    </recommendedName>
</protein>
<dbReference type="InterPro" id="IPR005835">
    <property type="entry name" value="NTP_transferase_dom"/>
</dbReference>
<comment type="caution">
    <text evidence="2">The sequence shown here is derived from an EMBL/GenBank/DDBJ whole genome shotgun (WGS) entry which is preliminary data.</text>
</comment>
<proteinExistence type="predicted"/>
<dbReference type="Gene3D" id="3.90.550.10">
    <property type="entry name" value="Spore Coat Polysaccharide Biosynthesis Protein SpsA, Chain A"/>
    <property type="match status" value="1"/>
</dbReference>
<accession>A0A7V1EIZ7</accession>
<dbReference type="Pfam" id="PF00483">
    <property type="entry name" value="NTP_transferase"/>
    <property type="match status" value="1"/>
</dbReference>
<dbReference type="EMBL" id="DSKY01000022">
    <property type="protein sequence ID" value="HDY60078.1"/>
    <property type="molecule type" value="Genomic_DNA"/>
</dbReference>
<sequence>MKAIILAAGLGKRLGKITKEIPKPLLPIKGIPIIGLIIKKIKNAGIKNIGINTFYKADMVEEYLKKFKDLKIVREEYLSGTGGALLNFRDFVSEDFLIHNCDILSNIDLKRVISMHKRIKPLATIVLVDNYKTNRVRISKNYAVKFYKKRTEGCYTYTGIAVLSKRIFKYFPENKKVFSLTEVYNMAIKKGELIHCLLVRNIWYDIGTYKVYNLLQHNSLETLLTEFIF</sequence>
<name>A0A7V1EIZ7_UNCW3</name>
<gene>
    <name evidence="2" type="ORF">ENP86_11135</name>
</gene>
<reference evidence="2" key="1">
    <citation type="journal article" date="2020" name="mSystems">
        <title>Genome- and Community-Level Interaction Insights into Carbon Utilization and Element Cycling Functions of Hydrothermarchaeota in Hydrothermal Sediment.</title>
        <authorList>
            <person name="Zhou Z."/>
            <person name="Liu Y."/>
            <person name="Xu W."/>
            <person name="Pan J."/>
            <person name="Luo Z.H."/>
            <person name="Li M."/>
        </authorList>
    </citation>
    <scope>NUCLEOTIDE SEQUENCE [LARGE SCALE GENOMIC DNA]</scope>
    <source>
        <strain evidence="2">SpSt-258</strain>
    </source>
</reference>
<evidence type="ECO:0000259" key="1">
    <source>
        <dbReference type="Pfam" id="PF00483"/>
    </source>
</evidence>
<dbReference type="AlphaFoldDB" id="A0A7V1EIZ7"/>
<dbReference type="SUPFAM" id="SSF53448">
    <property type="entry name" value="Nucleotide-diphospho-sugar transferases"/>
    <property type="match status" value="1"/>
</dbReference>
<dbReference type="InterPro" id="IPR029044">
    <property type="entry name" value="Nucleotide-diphossugar_trans"/>
</dbReference>
<evidence type="ECO:0000313" key="2">
    <source>
        <dbReference type="EMBL" id="HDY60078.1"/>
    </source>
</evidence>